<dbReference type="OrthoDB" id="10472436at2759"/>
<feature type="compositionally biased region" description="Basic and acidic residues" evidence="1">
    <location>
        <begin position="218"/>
        <end position="235"/>
    </location>
</feature>
<protein>
    <submittedName>
        <fullName evidence="2">Uncharacterized protein</fullName>
    </submittedName>
</protein>
<name>A0A9Q8PLD8_PASFU</name>
<evidence type="ECO:0000256" key="1">
    <source>
        <dbReference type="SAM" id="MobiDB-lite"/>
    </source>
</evidence>
<sequence>MAPPPIPETLPDLLAWIASTGPYSKIDHTTANFPNVNDFMIKELEAALVQAVDNLKGARERLRTIPGPGGAFAGCAALATTSRALIHHIDSSGLLSLSHPSITRLVIAAKYQGKTLEFQNILVTLALSTKKLKDETRRVRAAVSKYQREVQAKEMLMGMLASTSSESIESNGDGDDWFVVGSERETPASTPGGCEWEQEKLYEEIEVKLAGVPMGEGDDGKRVAGEEGARSRSRQETIVVAIDDVAPYYYR</sequence>
<evidence type="ECO:0000313" key="2">
    <source>
        <dbReference type="EMBL" id="UJO24660.1"/>
    </source>
</evidence>
<evidence type="ECO:0000313" key="3">
    <source>
        <dbReference type="Proteomes" id="UP000756132"/>
    </source>
</evidence>
<dbReference type="Proteomes" id="UP000756132">
    <property type="component" value="Chromosome 12"/>
</dbReference>
<feature type="region of interest" description="Disordered" evidence="1">
    <location>
        <begin position="212"/>
        <end position="235"/>
    </location>
</feature>
<dbReference type="KEGG" id="ffu:CLAFUR5_13633"/>
<proteinExistence type="predicted"/>
<keyword evidence="3" id="KW-1185">Reference proteome</keyword>
<dbReference type="AlphaFoldDB" id="A0A9Q8PLD8"/>
<dbReference type="GeneID" id="71993511"/>
<dbReference type="EMBL" id="CP090174">
    <property type="protein sequence ID" value="UJO24660.1"/>
    <property type="molecule type" value="Genomic_DNA"/>
</dbReference>
<organism evidence="2 3">
    <name type="scientific">Passalora fulva</name>
    <name type="common">Tomato leaf mold</name>
    <name type="synonym">Cladosporium fulvum</name>
    <dbReference type="NCBI Taxonomy" id="5499"/>
    <lineage>
        <taxon>Eukaryota</taxon>
        <taxon>Fungi</taxon>
        <taxon>Dikarya</taxon>
        <taxon>Ascomycota</taxon>
        <taxon>Pezizomycotina</taxon>
        <taxon>Dothideomycetes</taxon>
        <taxon>Dothideomycetidae</taxon>
        <taxon>Mycosphaerellales</taxon>
        <taxon>Mycosphaerellaceae</taxon>
        <taxon>Fulvia</taxon>
    </lineage>
</organism>
<reference evidence="2" key="2">
    <citation type="journal article" date="2022" name="Microb. Genom.">
        <title>A chromosome-scale genome assembly of the tomato pathogen Cladosporium fulvum reveals a compartmentalized genome architecture and the presence of a dispensable chromosome.</title>
        <authorList>
            <person name="Zaccaron A.Z."/>
            <person name="Chen L.H."/>
            <person name="Samaras A."/>
            <person name="Stergiopoulos I."/>
        </authorList>
    </citation>
    <scope>NUCLEOTIDE SEQUENCE</scope>
    <source>
        <strain evidence="2">Race5_Kim</strain>
    </source>
</reference>
<dbReference type="RefSeq" id="XP_047769026.1">
    <property type="nucleotide sequence ID" value="XM_047912781.1"/>
</dbReference>
<gene>
    <name evidence="2" type="ORF">CLAFUR5_13633</name>
</gene>
<accession>A0A9Q8PLD8</accession>
<reference evidence="2" key="1">
    <citation type="submission" date="2021-12" db="EMBL/GenBank/DDBJ databases">
        <authorList>
            <person name="Zaccaron A."/>
            <person name="Stergiopoulos I."/>
        </authorList>
    </citation>
    <scope>NUCLEOTIDE SEQUENCE</scope>
    <source>
        <strain evidence="2">Race5_Kim</strain>
    </source>
</reference>